<gene>
    <name evidence="2" type="ordered locus">Clocel_2503</name>
</gene>
<dbReference type="KEGG" id="ccb:Clocel_2503"/>
<dbReference type="Gene3D" id="3.40.1360.10">
    <property type="match status" value="1"/>
</dbReference>
<dbReference type="eggNOG" id="COG4924">
    <property type="taxonomic scope" value="Bacteria"/>
</dbReference>
<dbReference type="InterPro" id="IPR024534">
    <property type="entry name" value="JetD_C"/>
</dbReference>
<evidence type="ECO:0000259" key="1">
    <source>
        <dbReference type="Pfam" id="PF09983"/>
    </source>
</evidence>
<dbReference type="Proteomes" id="UP000002730">
    <property type="component" value="Chromosome"/>
</dbReference>
<dbReference type="OrthoDB" id="186173at2"/>
<dbReference type="RefSeq" id="WP_010075458.1">
    <property type="nucleotide sequence ID" value="NC_014393.1"/>
</dbReference>
<organism evidence="2 3">
    <name type="scientific">Clostridium cellulovorans (strain ATCC 35296 / DSM 3052 / OCM 3 / 743B)</name>
    <dbReference type="NCBI Taxonomy" id="573061"/>
    <lineage>
        <taxon>Bacteria</taxon>
        <taxon>Bacillati</taxon>
        <taxon>Bacillota</taxon>
        <taxon>Clostridia</taxon>
        <taxon>Eubacteriales</taxon>
        <taxon>Clostridiaceae</taxon>
        <taxon>Clostridium</taxon>
    </lineage>
</organism>
<feature type="domain" description="Wadjet protein JetD C-terminal" evidence="1">
    <location>
        <begin position="254"/>
        <end position="392"/>
    </location>
</feature>
<keyword evidence="3" id="KW-1185">Reference proteome</keyword>
<dbReference type="STRING" id="573061.Clocel_2503"/>
<accession>D9SQK9</accession>
<dbReference type="HOGENOM" id="CLU_054915_2_0_9"/>
<dbReference type="Pfam" id="PF09983">
    <property type="entry name" value="JetD_C"/>
    <property type="match status" value="1"/>
</dbReference>
<dbReference type="AlphaFoldDB" id="D9SQK9"/>
<dbReference type="EMBL" id="CP002160">
    <property type="protein sequence ID" value="ADL52215.1"/>
    <property type="molecule type" value="Genomic_DNA"/>
</dbReference>
<reference evidence="2 3" key="1">
    <citation type="submission" date="2010-08" db="EMBL/GenBank/DDBJ databases">
        <title>Complete sequence of Clostridium cellulovorans 743B.</title>
        <authorList>
            <consortium name="US DOE Joint Genome Institute"/>
            <person name="Lucas S."/>
            <person name="Copeland A."/>
            <person name="Lapidus A."/>
            <person name="Cheng J.-F."/>
            <person name="Bruce D."/>
            <person name="Goodwin L."/>
            <person name="Pitluck S."/>
            <person name="Chertkov O."/>
            <person name="Detter J.C."/>
            <person name="Han C."/>
            <person name="Tapia R."/>
            <person name="Land M."/>
            <person name="Hauser L."/>
            <person name="Chang Y.-J."/>
            <person name="Jeffries C."/>
            <person name="Kyrpides N."/>
            <person name="Ivanova N."/>
            <person name="Mikhailova N."/>
            <person name="Hemme C.L."/>
            <person name="Woyke T."/>
        </authorList>
    </citation>
    <scope>NUCLEOTIDE SEQUENCE [LARGE SCALE GENOMIC DNA]</scope>
    <source>
        <strain evidence="3">ATCC 35296 / DSM 3052 / OCM 3 / 743B</strain>
    </source>
</reference>
<name>D9SQK9_CLOC7</name>
<proteinExistence type="predicted"/>
<evidence type="ECO:0000313" key="3">
    <source>
        <dbReference type="Proteomes" id="UP000002730"/>
    </source>
</evidence>
<protein>
    <recommendedName>
        <fullName evidence="1">Wadjet protein JetD C-terminal domain-containing protein</fullName>
    </recommendedName>
</protein>
<evidence type="ECO:0000313" key="2">
    <source>
        <dbReference type="EMBL" id="ADL52215.1"/>
    </source>
</evidence>
<sequence>MRSYKEFLINSLLDSYERSSLYKGTSQKDHKIYFYFNKKNIKEYFDDTDLRYKKKIDADCEELGKRGFIEIVREETSEENVIEKVALNIEKLKECYKYVNRIEKSAIESDILNILVPYLEREDLLGEFSREISERIISKISVKKYFDLEKLQDVQDLLIALDYVVVQKKEILKKEFSAKVFGNSERYEEIENKVLRVLKDFGKEDYVRDYNICSYYSQIHMKGYIKIKTKKNFLDISEFLEGIALSSRDLSLIEEIKILDQQVTVVESLTAFHKCDETDGVFICLGGMQNFIRQELLTKILNNNRECSYYYYGNIDVESLRIYNYLRGKTNIEFQPTNMAKEVLIHNRSCCKELSVNDRKCLTEILEDEKYKEFYSLINFMLQENIKLEYERA</sequence>